<evidence type="ECO:0000313" key="3">
    <source>
        <dbReference type="EMBL" id="SFS89345.1"/>
    </source>
</evidence>
<keyword evidence="4" id="KW-1185">Reference proteome</keyword>
<evidence type="ECO:0000256" key="1">
    <source>
        <dbReference type="SAM" id="MobiDB-lite"/>
    </source>
</evidence>
<dbReference type="AlphaFoldDB" id="A0A1I6TJJ2"/>
<sequence>MFGSSVWEDDEHVSGSRADPEDKSVRGRSESPHEVFVVVTSGQAIFFAASAPMVDMFDDIPMRFRDLFVLLVLRTALLVVVSAVLVHASAAVGLI</sequence>
<reference evidence="4" key="1">
    <citation type="submission" date="2016-10" db="EMBL/GenBank/DDBJ databases">
        <authorList>
            <person name="Varghese N."/>
            <person name="Submissions S."/>
        </authorList>
    </citation>
    <scope>NUCLEOTIDE SEQUENCE [LARGE SCALE GENOMIC DNA]</scope>
    <source>
        <strain evidence="4">DSM 22427</strain>
    </source>
</reference>
<feature type="transmembrane region" description="Helical" evidence="2">
    <location>
        <begin position="67"/>
        <end position="90"/>
    </location>
</feature>
<evidence type="ECO:0000313" key="4">
    <source>
        <dbReference type="Proteomes" id="UP000199199"/>
    </source>
</evidence>
<organism evidence="3 4">
    <name type="scientific">Halostagnicola kamekurae</name>
    <dbReference type="NCBI Taxonomy" id="619731"/>
    <lineage>
        <taxon>Archaea</taxon>
        <taxon>Methanobacteriati</taxon>
        <taxon>Methanobacteriota</taxon>
        <taxon>Stenosarchaea group</taxon>
        <taxon>Halobacteria</taxon>
        <taxon>Halobacteriales</taxon>
        <taxon>Natrialbaceae</taxon>
        <taxon>Halostagnicola</taxon>
    </lineage>
</organism>
<dbReference type="EMBL" id="FOZS01000003">
    <property type="protein sequence ID" value="SFS89345.1"/>
    <property type="molecule type" value="Genomic_DNA"/>
</dbReference>
<accession>A0A1I6TJJ2</accession>
<keyword evidence="2" id="KW-0812">Transmembrane</keyword>
<protein>
    <submittedName>
        <fullName evidence="3">Uncharacterized protein</fullName>
    </submittedName>
</protein>
<dbReference type="Proteomes" id="UP000199199">
    <property type="component" value="Unassembled WGS sequence"/>
</dbReference>
<feature type="region of interest" description="Disordered" evidence="1">
    <location>
        <begin position="1"/>
        <end position="31"/>
    </location>
</feature>
<feature type="transmembrane region" description="Helical" evidence="2">
    <location>
        <begin position="35"/>
        <end position="55"/>
    </location>
</feature>
<proteinExistence type="predicted"/>
<gene>
    <name evidence="3" type="ORF">SAMN04488556_3165</name>
</gene>
<evidence type="ECO:0000256" key="2">
    <source>
        <dbReference type="SAM" id="Phobius"/>
    </source>
</evidence>
<feature type="compositionally biased region" description="Basic and acidic residues" evidence="1">
    <location>
        <begin position="12"/>
        <end position="31"/>
    </location>
</feature>
<name>A0A1I6TJJ2_9EURY</name>
<keyword evidence="2" id="KW-1133">Transmembrane helix</keyword>
<keyword evidence="2" id="KW-0472">Membrane</keyword>